<evidence type="ECO:0000313" key="2">
    <source>
        <dbReference type="Proteomes" id="UP000297295"/>
    </source>
</evidence>
<keyword evidence="2" id="KW-1185">Reference proteome</keyword>
<proteinExistence type="predicted"/>
<protein>
    <submittedName>
        <fullName evidence="1">Uncharacterized protein</fullName>
    </submittedName>
</protein>
<organism evidence="1 2">
    <name type="scientific">Methanolobus halotolerans</name>
    <dbReference type="NCBI Taxonomy" id="2052935"/>
    <lineage>
        <taxon>Archaea</taxon>
        <taxon>Methanobacteriati</taxon>
        <taxon>Methanobacteriota</taxon>
        <taxon>Stenosarchaea group</taxon>
        <taxon>Methanomicrobia</taxon>
        <taxon>Methanosarcinales</taxon>
        <taxon>Methanosarcinaceae</taxon>
        <taxon>Methanolobus</taxon>
    </lineage>
</organism>
<accession>A0A4E0Q1E9</accession>
<dbReference type="Proteomes" id="UP000297295">
    <property type="component" value="Unassembled WGS sequence"/>
</dbReference>
<sequence length="62" mass="6567">MKIENVLCPGCGSQILATIPMGQCIVCVSISSGNPVDFGAIYKSASRCTSCQKSFACYTRNL</sequence>
<evidence type="ECO:0000313" key="1">
    <source>
        <dbReference type="EMBL" id="TGC10905.1"/>
    </source>
</evidence>
<reference evidence="1 2" key="1">
    <citation type="submission" date="2017-11" db="EMBL/GenBank/DDBJ databases">
        <title>Isolation and Characterization of Methanogenic Archaea from Saline Meromictic Lake at Siberia.</title>
        <authorList>
            <person name="Shen Y."/>
            <person name="Huang H.-H."/>
            <person name="Lai M.-C."/>
            <person name="Chen S.-C."/>
        </authorList>
    </citation>
    <scope>NUCLEOTIDE SEQUENCE [LARGE SCALE GENOMIC DNA]</scope>
    <source>
        <strain evidence="1 2">SY-01</strain>
    </source>
</reference>
<dbReference type="AlphaFoldDB" id="A0A4E0Q1E9"/>
<gene>
    <name evidence="1" type="ORF">CUN85_01750</name>
</gene>
<name>A0A4E0Q1E9_9EURY</name>
<dbReference type="EMBL" id="PGGK01000002">
    <property type="protein sequence ID" value="TGC10905.1"/>
    <property type="molecule type" value="Genomic_DNA"/>
</dbReference>
<comment type="caution">
    <text evidence="1">The sequence shown here is derived from an EMBL/GenBank/DDBJ whole genome shotgun (WGS) entry which is preliminary data.</text>
</comment>